<dbReference type="EMBL" id="CM043796">
    <property type="protein sequence ID" value="KAI4817229.1"/>
    <property type="molecule type" value="Genomic_DNA"/>
</dbReference>
<evidence type="ECO:0000313" key="1">
    <source>
        <dbReference type="EMBL" id="KAI4817229.1"/>
    </source>
</evidence>
<dbReference type="Proteomes" id="UP001057452">
    <property type="component" value="Chromosome 12"/>
</dbReference>
<feature type="non-terminal residue" evidence="1">
    <location>
        <position position="1"/>
    </location>
</feature>
<comment type="caution">
    <text evidence="1">The sequence shown here is derived from an EMBL/GenBank/DDBJ whole genome shotgun (WGS) entry which is preliminary data.</text>
</comment>
<proteinExistence type="predicted"/>
<evidence type="ECO:0000313" key="2">
    <source>
        <dbReference type="Proteomes" id="UP001057452"/>
    </source>
</evidence>
<reference evidence="1" key="1">
    <citation type="submission" date="2022-05" db="EMBL/GenBank/DDBJ databases">
        <title>Chromosome-level genome of Chaenocephalus aceratus.</title>
        <authorList>
            <person name="Park H."/>
        </authorList>
    </citation>
    <scope>NUCLEOTIDE SEQUENCE</scope>
    <source>
        <strain evidence="1">KU_202001</strain>
    </source>
</reference>
<protein>
    <submittedName>
        <fullName evidence="1">Uncharacterized protein</fullName>
    </submittedName>
</protein>
<sequence length="95" mass="10988">FCKYHPKRNNIPGTLWMRKKDFPKGFETALPLAEHLDWLKEQGSPQRLLLPPVQSRQWSARLEARAHTVHTYLAARVKGATERVDSPEDFDFVCG</sequence>
<feature type="non-terminal residue" evidence="1">
    <location>
        <position position="95"/>
    </location>
</feature>
<keyword evidence="2" id="KW-1185">Reference proteome</keyword>
<name>A0ACB9WU34_CHAAC</name>
<accession>A0ACB9WU34</accession>
<organism evidence="1 2">
    <name type="scientific">Chaenocephalus aceratus</name>
    <name type="common">Blackfin icefish</name>
    <name type="synonym">Chaenichthys aceratus</name>
    <dbReference type="NCBI Taxonomy" id="36190"/>
    <lineage>
        <taxon>Eukaryota</taxon>
        <taxon>Metazoa</taxon>
        <taxon>Chordata</taxon>
        <taxon>Craniata</taxon>
        <taxon>Vertebrata</taxon>
        <taxon>Euteleostomi</taxon>
        <taxon>Actinopterygii</taxon>
        <taxon>Neopterygii</taxon>
        <taxon>Teleostei</taxon>
        <taxon>Neoteleostei</taxon>
        <taxon>Acanthomorphata</taxon>
        <taxon>Eupercaria</taxon>
        <taxon>Perciformes</taxon>
        <taxon>Notothenioidei</taxon>
        <taxon>Channichthyidae</taxon>
        <taxon>Chaenocephalus</taxon>
    </lineage>
</organism>
<gene>
    <name evidence="1" type="ORF">KUCAC02_009505</name>
</gene>